<feature type="binding site" evidence="3">
    <location>
        <position position="90"/>
    </location>
    <ligand>
        <name>Zn(2+)</name>
        <dbReference type="ChEBI" id="CHEBI:29105"/>
        <label>1</label>
    </ligand>
</feature>
<accession>A0A6B0Y1A2</accession>
<feature type="binding site" evidence="3">
    <location>
        <position position="101"/>
    </location>
    <ligand>
        <name>Zn(2+)</name>
        <dbReference type="ChEBI" id="CHEBI:29105"/>
        <label>2</label>
    </ligand>
</feature>
<dbReference type="EMBL" id="VXRY01000219">
    <property type="protein sequence ID" value="MXY33520.1"/>
    <property type="molecule type" value="Genomic_DNA"/>
</dbReference>
<dbReference type="EC" id="3.5.-.-" evidence="4"/>
<comment type="caution">
    <text evidence="4">The sequence shown here is derived from an EMBL/GenBank/DDBJ whole genome shotgun (WGS) entry which is preliminary data.</text>
</comment>
<dbReference type="Pfam" id="PF01546">
    <property type="entry name" value="Peptidase_M20"/>
    <property type="match status" value="1"/>
</dbReference>
<feature type="binding site" evidence="3">
    <location>
        <position position="204"/>
    </location>
    <ligand>
        <name>Zn(2+)</name>
        <dbReference type="ChEBI" id="CHEBI:29105"/>
        <label>1</label>
    </ligand>
</feature>
<feature type="binding site" evidence="3">
    <location>
        <position position="101"/>
    </location>
    <ligand>
        <name>Zn(2+)</name>
        <dbReference type="ChEBI" id="CHEBI:29105"/>
        <label>1</label>
    </ligand>
</feature>
<organism evidence="4">
    <name type="scientific">Boseongicola sp. SB0664_bin_43</name>
    <dbReference type="NCBI Taxonomy" id="2604844"/>
    <lineage>
        <taxon>Bacteria</taxon>
        <taxon>Pseudomonadati</taxon>
        <taxon>Pseudomonadota</taxon>
        <taxon>Alphaproteobacteria</taxon>
        <taxon>Rhodobacterales</taxon>
        <taxon>Paracoccaceae</taxon>
        <taxon>Boseongicola</taxon>
    </lineage>
</organism>
<evidence type="ECO:0000256" key="1">
    <source>
        <dbReference type="ARBA" id="ARBA00006153"/>
    </source>
</evidence>
<feature type="binding site" evidence="3">
    <location>
        <position position="136"/>
    </location>
    <ligand>
        <name>Zn(2+)</name>
        <dbReference type="ChEBI" id="CHEBI:29105"/>
        <label>2</label>
    </ligand>
</feature>
<dbReference type="InterPro" id="IPR002933">
    <property type="entry name" value="Peptidase_M20"/>
</dbReference>
<evidence type="ECO:0000256" key="3">
    <source>
        <dbReference type="PIRSR" id="PIRSR001235-1"/>
    </source>
</evidence>
<dbReference type="GO" id="GO:0016813">
    <property type="term" value="F:hydrolase activity, acting on carbon-nitrogen (but not peptide) bonds, in linear amidines"/>
    <property type="evidence" value="ECO:0007669"/>
    <property type="project" value="InterPro"/>
</dbReference>
<comment type="cofactor">
    <cofactor evidence="3">
        <name>Zn(2+)</name>
        <dbReference type="ChEBI" id="CHEBI:29105"/>
    </cofactor>
    <text evidence="3">Binds 2 Zn(2+) ions per subunit.</text>
</comment>
<dbReference type="InterPro" id="IPR010158">
    <property type="entry name" value="Amidase_Cbmase"/>
</dbReference>
<reference evidence="4" key="1">
    <citation type="submission" date="2019-09" db="EMBL/GenBank/DDBJ databases">
        <title>Characterisation of the sponge microbiome using genome-centric metagenomics.</title>
        <authorList>
            <person name="Engelberts J.P."/>
            <person name="Robbins S.J."/>
            <person name="De Goeij J.M."/>
            <person name="Aranda M."/>
            <person name="Bell S.C."/>
            <person name="Webster N.S."/>
        </authorList>
    </citation>
    <scope>NUCLEOTIDE SEQUENCE</scope>
    <source>
        <strain evidence="4">SB0664_bin_43</strain>
    </source>
</reference>
<keyword evidence="3" id="KW-0479">Metal-binding</keyword>
<dbReference type="PIRSF" id="PIRSF001235">
    <property type="entry name" value="Amidase_carbamoylase"/>
    <property type="match status" value="1"/>
</dbReference>
<dbReference type="AlphaFoldDB" id="A0A6B0Y1A2"/>
<keyword evidence="3" id="KW-0862">Zinc</keyword>
<dbReference type="PANTHER" id="PTHR32494">
    <property type="entry name" value="ALLANTOATE DEIMINASE-RELATED"/>
    <property type="match status" value="1"/>
</dbReference>
<dbReference type="GO" id="GO:0046872">
    <property type="term" value="F:metal ion binding"/>
    <property type="evidence" value="ECO:0007669"/>
    <property type="project" value="UniProtKB-KW"/>
</dbReference>
<feature type="binding site" evidence="3">
    <location>
        <position position="402"/>
    </location>
    <ligand>
        <name>Zn(2+)</name>
        <dbReference type="ChEBI" id="CHEBI:29105"/>
        <label>2</label>
    </ligand>
</feature>
<dbReference type="SUPFAM" id="SSF55031">
    <property type="entry name" value="Bacterial exopeptidase dimerisation domain"/>
    <property type="match status" value="1"/>
</dbReference>
<sequence length="432" mass="45998">MNDPALAFERADIPPDIALAERLFAELRHQTSDTRGITRMSYGPGEEIAHAIVRREAEALGLGTETDAACNQYMTLPGQTNGPGIVIGSHLDSVPKGGNFDGAAGVLMGLSVISGLVAAGRVPPWPITVMAIRAEESAWFPASYIGSRAAFGRLTAQELDTVVRAGDGVTLRQAIATAGGHVDDVALGGGHLAPEDVAVFLEPHIEQGPVLALKDTPLGIVTDIRGSLRFRRAACRGAYAHSGTTPREARRDAVLAVSELVAELDRLWRRFEAQAKDLTVTVGEIATDPEEASFSKVAGLVRFSLDVRSNAIASLDEFAIELKTMAATIERDRNVRFDFGPRTSTTPARMHPTVIAGLRQAAEEARQHALDMPCGAGHDAATFAGLGVPTGMLLLRNENGSHNPHEHMDIGDFSVGAEVLMRFCLSPPDIPK</sequence>
<dbReference type="InterPro" id="IPR036264">
    <property type="entry name" value="Bact_exopeptidase_dim_dom"/>
</dbReference>
<comment type="similarity">
    <text evidence="1">Belongs to the peptidase M20 family.</text>
</comment>
<protein>
    <submittedName>
        <fullName evidence="4">Hydantoinase/carbamoylase family amidase</fullName>
        <ecNumber evidence="4">3.5.-.-</ecNumber>
    </submittedName>
</protein>
<keyword evidence="2 4" id="KW-0378">Hydrolase</keyword>
<dbReference type="PANTHER" id="PTHR32494:SF5">
    <property type="entry name" value="ALLANTOATE AMIDOHYDROLASE"/>
    <property type="match status" value="1"/>
</dbReference>
<proteinExistence type="inferred from homology"/>
<dbReference type="NCBIfam" id="TIGR01879">
    <property type="entry name" value="hydantase"/>
    <property type="match status" value="1"/>
</dbReference>
<evidence type="ECO:0000256" key="2">
    <source>
        <dbReference type="ARBA" id="ARBA00022801"/>
    </source>
</evidence>
<dbReference type="SUPFAM" id="SSF53187">
    <property type="entry name" value="Zn-dependent exopeptidases"/>
    <property type="match status" value="1"/>
</dbReference>
<dbReference type="Gene3D" id="3.30.70.360">
    <property type="match status" value="1"/>
</dbReference>
<gene>
    <name evidence="4" type="ORF">F4Y60_05410</name>
</gene>
<evidence type="ECO:0000313" key="4">
    <source>
        <dbReference type="EMBL" id="MXY33520.1"/>
    </source>
</evidence>
<name>A0A6B0Y1A2_9RHOB</name>
<dbReference type="Gene3D" id="3.40.630.10">
    <property type="entry name" value="Zn peptidases"/>
    <property type="match status" value="1"/>
</dbReference>